<dbReference type="Proteomes" id="UP000826195">
    <property type="component" value="Unassembled WGS sequence"/>
</dbReference>
<feature type="signal peptide" evidence="1">
    <location>
        <begin position="1"/>
        <end position="29"/>
    </location>
</feature>
<sequence length="111" mass="12905">MKLISSNIILFFSSISLLLLLNYLQICLGASAVSKNERGKYRENETNYGTISSFSVENSHFVPLEGKIRLLKKLNETESLSRVPFDPVYYLRKPFFDRNENVYGKIVRYEE</sequence>
<feature type="chain" id="PRO_5043596969" evidence="1">
    <location>
        <begin position="30"/>
        <end position="111"/>
    </location>
</feature>
<gene>
    <name evidence="2" type="ORF">KQX54_015258</name>
</gene>
<keyword evidence="3" id="KW-1185">Reference proteome</keyword>
<evidence type="ECO:0000313" key="2">
    <source>
        <dbReference type="EMBL" id="KAH0555103.1"/>
    </source>
</evidence>
<reference evidence="2 3" key="1">
    <citation type="journal article" date="2021" name="J. Hered.">
        <title>A chromosome-level genome assembly of the parasitoid wasp, Cotesia glomerata (Hymenoptera: Braconidae).</title>
        <authorList>
            <person name="Pinto B.J."/>
            <person name="Weis J.J."/>
            <person name="Gamble T."/>
            <person name="Ode P.J."/>
            <person name="Paul R."/>
            <person name="Zaspel J.M."/>
        </authorList>
    </citation>
    <scope>NUCLEOTIDE SEQUENCE [LARGE SCALE GENOMIC DNA]</scope>
    <source>
        <strain evidence="2">CgM1</strain>
    </source>
</reference>
<dbReference type="EMBL" id="JAHXZJ010001119">
    <property type="protein sequence ID" value="KAH0555103.1"/>
    <property type="molecule type" value="Genomic_DNA"/>
</dbReference>
<accession>A0AAV7IND6</accession>
<comment type="caution">
    <text evidence="2">The sequence shown here is derived from an EMBL/GenBank/DDBJ whole genome shotgun (WGS) entry which is preliminary data.</text>
</comment>
<name>A0AAV7IND6_COTGL</name>
<evidence type="ECO:0000313" key="3">
    <source>
        <dbReference type="Proteomes" id="UP000826195"/>
    </source>
</evidence>
<keyword evidence="1" id="KW-0732">Signal</keyword>
<evidence type="ECO:0000256" key="1">
    <source>
        <dbReference type="SAM" id="SignalP"/>
    </source>
</evidence>
<dbReference type="AlphaFoldDB" id="A0AAV7IND6"/>
<proteinExistence type="predicted"/>
<protein>
    <submittedName>
        <fullName evidence="2">Uncharacterized protein</fullName>
    </submittedName>
</protein>
<organism evidence="2 3">
    <name type="scientific">Cotesia glomerata</name>
    <name type="common">Lepidopteran parasitic wasp</name>
    <name type="synonym">Apanteles glomeratus</name>
    <dbReference type="NCBI Taxonomy" id="32391"/>
    <lineage>
        <taxon>Eukaryota</taxon>
        <taxon>Metazoa</taxon>
        <taxon>Ecdysozoa</taxon>
        <taxon>Arthropoda</taxon>
        <taxon>Hexapoda</taxon>
        <taxon>Insecta</taxon>
        <taxon>Pterygota</taxon>
        <taxon>Neoptera</taxon>
        <taxon>Endopterygota</taxon>
        <taxon>Hymenoptera</taxon>
        <taxon>Apocrita</taxon>
        <taxon>Ichneumonoidea</taxon>
        <taxon>Braconidae</taxon>
        <taxon>Microgastrinae</taxon>
        <taxon>Cotesia</taxon>
    </lineage>
</organism>